<feature type="region of interest" description="Disordered" evidence="1">
    <location>
        <begin position="1"/>
        <end position="48"/>
    </location>
</feature>
<name>A0A663MSH2_ATHCN</name>
<protein>
    <submittedName>
        <fullName evidence="2">Uncharacterized protein</fullName>
    </submittedName>
</protein>
<feature type="compositionally biased region" description="Basic and acidic residues" evidence="1">
    <location>
        <begin position="1"/>
        <end position="10"/>
    </location>
</feature>
<organism evidence="2 3">
    <name type="scientific">Athene cunicularia</name>
    <name type="common">Burrowing owl</name>
    <name type="synonym">Speotyto cunicularia</name>
    <dbReference type="NCBI Taxonomy" id="194338"/>
    <lineage>
        <taxon>Eukaryota</taxon>
        <taxon>Metazoa</taxon>
        <taxon>Chordata</taxon>
        <taxon>Craniata</taxon>
        <taxon>Vertebrata</taxon>
        <taxon>Euteleostomi</taxon>
        <taxon>Archelosauria</taxon>
        <taxon>Archosauria</taxon>
        <taxon>Dinosauria</taxon>
        <taxon>Saurischia</taxon>
        <taxon>Theropoda</taxon>
        <taxon>Coelurosauria</taxon>
        <taxon>Aves</taxon>
        <taxon>Neognathae</taxon>
        <taxon>Neoaves</taxon>
        <taxon>Telluraves</taxon>
        <taxon>Strigiformes</taxon>
        <taxon>Strigidae</taxon>
        <taxon>Athene</taxon>
    </lineage>
</organism>
<feature type="compositionally biased region" description="Polar residues" evidence="1">
    <location>
        <begin position="22"/>
        <end position="31"/>
    </location>
</feature>
<dbReference type="AlphaFoldDB" id="A0A663MSH2"/>
<evidence type="ECO:0000256" key="1">
    <source>
        <dbReference type="SAM" id="MobiDB-lite"/>
    </source>
</evidence>
<accession>A0A663MSH2</accession>
<reference evidence="2" key="1">
    <citation type="submission" date="2025-08" db="UniProtKB">
        <authorList>
            <consortium name="Ensembl"/>
        </authorList>
    </citation>
    <scope>IDENTIFICATION</scope>
</reference>
<dbReference type="Ensembl" id="ENSACUT00000015578.1">
    <property type="protein sequence ID" value="ENSACUP00000014592.1"/>
    <property type="gene ID" value="ENSACUG00000009819.1"/>
</dbReference>
<reference evidence="2" key="2">
    <citation type="submission" date="2025-09" db="UniProtKB">
        <authorList>
            <consortium name="Ensembl"/>
        </authorList>
    </citation>
    <scope>IDENTIFICATION</scope>
</reference>
<sequence length="119" mass="13464">MSFCPWKEEGQAVPPPFPALSETKTSNSTSKVLHGGSSGENNTMEAGGDVNTYLQRSIEALERSERQIAWKLQKIQAAGKSCHGWTEQDWKPEKEDDFFTNLEYLLRFLNHYALPEETA</sequence>
<dbReference type="OMA" id="KWEPMEN"/>
<proteinExistence type="predicted"/>
<dbReference type="Proteomes" id="UP000472269">
    <property type="component" value="Unplaced"/>
</dbReference>
<evidence type="ECO:0000313" key="2">
    <source>
        <dbReference type="Ensembl" id="ENSACUP00000014592.1"/>
    </source>
</evidence>
<evidence type="ECO:0000313" key="3">
    <source>
        <dbReference type="Proteomes" id="UP000472269"/>
    </source>
</evidence>
<keyword evidence="3" id="KW-1185">Reference proteome</keyword>